<dbReference type="Gene3D" id="4.10.240.10">
    <property type="entry name" value="Zn(2)-C6 fungal-type DNA-binding domain"/>
    <property type="match status" value="1"/>
</dbReference>
<feature type="compositionally biased region" description="Polar residues" evidence="4">
    <location>
        <begin position="61"/>
        <end position="86"/>
    </location>
</feature>
<dbReference type="SUPFAM" id="SSF51161">
    <property type="entry name" value="Trimeric LpxA-like enzymes"/>
    <property type="match status" value="1"/>
</dbReference>
<dbReference type="InterPro" id="IPR051159">
    <property type="entry name" value="Hexapeptide_acetyltransf"/>
</dbReference>
<feature type="region of interest" description="Disordered" evidence="4">
    <location>
        <begin position="1"/>
        <end position="111"/>
    </location>
</feature>
<sequence length="515" mass="57480">SPSIRNDRSRKLSEPPPKVITEFEESLRRYLRDEDESQAQKHTQAHAERQVCSPLHEPILTPSQDQDASQVPSQIVQGSPSSSVNDSSHRQHKRPSPPPSGDPRRRKRKFNGRTKTGCLTCRARKKKCDERKPICAECEFKETLCEWNELKPLSTIERSPSTARDSMSKALCLLPKSWRGSDSDFGRMIQSDHQSDYHQPQTSFPVNQTLTRCPQDIRANWSRMSPAAPARNGLILLPAKLSDLPAFAHCERLSLPSIQELLKTLPNGQQVPKTEKEKMLLGEPFSNHDQALMQDRQQCKRALEEYNSRAGSSAHLSFEERHRLFCAIVGRTTKNREPYTGPRGRIAQGTVVESPFTCDYGYNVVLGDSVVIQSGCHMQDACEISIGARTIVGPNVKFYGITPSIDPSVRNGGHGPVRGGAIQIGEDCFIGGDVVILPYRKIGKGATVGAGSVVTTDVKDYTVVAGSPAKFVRRIEPGLHVGRHHPEIQEQDDAMLREMWNDFSWTGRKCHSFRS</sequence>
<dbReference type="AlphaFoldDB" id="A0A3M7GXN2"/>
<keyword evidence="2" id="KW-0808">Transferase</keyword>
<dbReference type="GO" id="GO:0008374">
    <property type="term" value="F:O-acyltransferase activity"/>
    <property type="evidence" value="ECO:0007669"/>
    <property type="project" value="TreeGrafter"/>
</dbReference>
<dbReference type="GO" id="GO:0008270">
    <property type="term" value="F:zinc ion binding"/>
    <property type="evidence" value="ECO:0007669"/>
    <property type="project" value="InterPro"/>
</dbReference>
<organism evidence="6 7">
    <name type="scientific">Hortaea werneckii</name>
    <name type="common">Black yeast</name>
    <name type="synonym">Cladosporium werneckii</name>
    <dbReference type="NCBI Taxonomy" id="91943"/>
    <lineage>
        <taxon>Eukaryota</taxon>
        <taxon>Fungi</taxon>
        <taxon>Dikarya</taxon>
        <taxon>Ascomycota</taxon>
        <taxon>Pezizomycotina</taxon>
        <taxon>Dothideomycetes</taxon>
        <taxon>Dothideomycetidae</taxon>
        <taxon>Mycosphaerellales</taxon>
        <taxon>Teratosphaeriaceae</taxon>
        <taxon>Hortaea</taxon>
    </lineage>
</organism>
<dbReference type="InterPro" id="IPR001451">
    <property type="entry name" value="Hexapep"/>
</dbReference>
<comment type="caution">
    <text evidence="6">The sequence shown here is derived from an EMBL/GenBank/DDBJ whole genome shotgun (WGS) entry which is preliminary data.</text>
</comment>
<feature type="compositionally biased region" description="Basic and acidic residues" evidence="4">
    <location>
        <begin position="1"/>
        <end position="13"/>
    </location>
</feature>
<dbReference type="Pfam" id="PF00132">
    <property type="entry name" value="Hexapep"/>
    <property type="match status" value="1"/>
</dbReference>
<dbReference type="PROSITE" id="PS00463">
    <property type="entry name" value="ZN2_CY6_FUNGAL_1"/>
    <property type="match status" value="1"/>
</dbReference>
<comment type="similarity">
    <text evidence="1">Belongs to the transferase hexapeptide repeat family.</text>
</comment>
<dbReference type="InterPro" id="IPR024688">
    <property type="entry name" value="Mac_dom"/>
</dbReference>
<evidence type="ECO:0000256" key="1">
    <source>
        <dbReference type="ARBA" id="ARBA00007274"/>
    </source>
</evidence>
<dbReference type="PROSITE" id="PS50048">
    <property type="entry name" value="ZN2_CY6_FUNGAL_2"/>
    <property type="match status" value="1"/>
</dbReference>
<dbReference type="PANTHER" id="PTHR23416:SF76">
    <property type="entry name" value="ZN(II)2CYS6 TRANSCRIPTION FACTOR (EUROFUNG)"/>
    <property type="match status" value="1"/>
</dbReference>
<dbReference type="SUPFAM" id="SSF57701">
    <property type="entry name" value="Zn2/Cys6 DNA-binding domain"/>
    <property type="match status" value="1"/>
</dbReference>
<dbReference type="InterPro" id="IPR001138">
    <property type="entry name" value="Zn2Cys6_DnaBD"/>
</dbReference>
<dbReference type="Pfam" id="PF12464">
    <property type="entry name" value="Mac"/>
    <property type="match status" value="1"/>
</dbReference>
<dbReference type="SMART" id="SM00066">
    <property type="entry name" value="GAL4"/>
    <property type="match status" value="1"/>
</dbReference>
<name>A0A3M7GXN2_HORWE</name>
<dbReference type="Gene3D" id="2.160.10.10">
    <property type="entry name" value="Hexapeptide repeat proteins"/>
    <property type="match status" value="1"/>
</dbReference>
<reference evidence="6 7" key="1">
    <citation type="journal article" date="2018" name="BMC Genomics">
        <title>Genomic evidence for intraspecific hybridization in a clonal and extremely halotolerant yeast.</title>
        <authorList>
            <person name="Gostincar C."/>
            <person name="Stajich J.E."/>
            <person name="Zupancic J."/>
            <person name="Zalar P."/>
            <person name="Gunde-Cimerman N."/>
        </authorList>
    </citation>
    <scope>NUCLEOTIDE SEQUENCE [LARGE SCALE GENOMIC DNA]</scope>
    <source>
        <strain evidence="6 7">EXF-10513</strain>
    </source>
</reference>
<keyword evidence="3" id="KW-0539">Nucleus</keyword>
<dbReference type="GO" id="GO:0016407">
    <property type="term" value="F:acetyltransferase activity"/>
    <property type="evidence" value="ECO:0007669"/>
    <property type="project" value="InterPro"/>
</dbReference>
<dbReference type="Proteomes" id="UP000269539">
    <property type="component" value="Unassembled WGS sequence"/>
</dbReference>
<evidence type="ECO:0000256" key="4">
    <source>
        <dbReference type="SAM" id="MobiDB-lite"/>
    </source>
</evidence>
<accession>A0A3M7GXN2</accession>
<evidence type="ECO:0000313" key="7">
    <source>
        <dbReference type="Proteomes" id="UP000269539"/>
    </source>
</evidence>
<dbReference type="InterPro" id="IPR036864">
    <property type="entry name" value="Zn2-C6_fun-type_DNA-bd_sf"/>
</dbReference>
<dbReference type="InterPro" id="IPR011004">
    <property type="entry name" value="Trimer_LpxA-like_sf"/>
</dbReference>
<feature type="non-terminal residue" evidence="6">
    <location>
        <position position="1"/>
    </location>
</feature>
<dbReference type="PANTHER" id="PTHR23416">
    <property type="entry name" value="SIALIC ACID SYNTHASE-RELATED"/>
    <property type="match status" value="1"/>
</dbReference>
<dbReference type="EMBL" id="QWIO01000168">
    <property type="protein sequence ID" value="RMZ05748.1"/>
    <property type="molecule type" value="Genomic_DNA"/>
</dbReference>
<dbReference type="VEuPathDB" id="FungiDB:BTJ68_00517"/>
<dbReference type="SMART" id="SM01266">
    <property type="entry name" value="Mac"/>
    <property type="match status" value="1"/>
</dbReference>
<proteinExistence type="inferred from homology"/>
<dbReference type="CDD" id="cd00067">
    <property type="entry name" value="GAL4"/>
    <property type="match status" value="1"/>
</dbReference>
<evidence type="ECO:0000259" key="5">
    <source>
        <dbReference type="PROSITE" id="PS50048"/>
    </source>
</evidence>
<evidence type="ECO:0000256" key="3">
    <source>
        <dbReference type="ARBA" id="ARBA00023242"/>
    </source>
</evidence>
<gene>
    <name evidence="6" type="ORF">D0864_02408</name>
</gene>
<dbReference type="GO" id="GO:0000981">
    <property type="term" value="F:DNA-binding transcription factor activity, RNA polymerase II-specific"/>
    <property type="evidence" value="ECO:0007669"/>
    <property type="project" value="InterPro"/>
</dbReference>
<dbReference type="Pfam" id="PF00172">
    <property type="entry name" value="Zn_clus"/>
    <property type="match status" value="1"/>
</dbReference>
<feature type="domain" description="Zn(2)-C6 fungal-type" evidence="5">
    <location>
        <begin position="117"/>
        <end position="147"/>
    </location>
</feature>
<evidence type="ECO:0000256" key="2">
    <source>
        <dbReference type="ARBA" id="ARBA00022679"/>
    </source>
</evidence>
<evidence type="ECO:0000313" key="6">
    <source>
        <dbReference type="EMBL" id="RMZ05748.1"/>
    </source>
</evidence>
<protein>
    <recommendedName>
        <fullName evidence="5">Zn(2)-C6 fungal-type domain-containing protein</fullName>
    </recommendedName>
</protein>